<evidence type="ECO:0000313" key="3">
    <source>
        <dbReference type="Proteomes" id="UP000254720"/>
    </source>
</evidence>
<sequence>MQVYDFESSYAFMKPFQIQPYQSGRLDGLSFAVKDLIDIAGEITGFGNPSWAETHPKAVINAVCVDQLLSEGAACRGKTVSDELAYSLIGENPFYGTPVNPKAPDRVPGGSSSGSASAVACSLVDFALGTDTGGSVRVPASNCGIWGYRPSHGRISVAGVSAFAPSFDTIGVLAREGKQLEKVIAILTGMPITQETVSTSIFLLEDIFAICDPEVQQALLPAVERLQAKFSVKRISLQKIAGLPLDFNWLLETYVLLQSTEIWSCLGSWIEGAQPVLGEIAENNFTELAKGADRLTIQRFVEKREKFAAELNTFLSSGNLLCFPTVPALPPKRGTITKHARAGGIYYPRALAIGAISGLSRAPQISIPLGESNGIPVGLSLLAAYGQDSLLAAMSCRI</sequence>
<dbReference type="InterPro" id="IPR020556">
    <property type="entry name" value="Amidase_CS"/>
</dbReference>
<dbReference type="PROSITE" id="PS00571">
    <property type="entry name" value="AMIDASES"/>
    <property type="match status" value="1"/>
</dbReference>
<dbReference type="InterPro" id="IPR036928">
    <property type="entry name" value="AS_sf"/>
</dbReference>
<dbReference type="Pfam" id="PF01425">
    <property type="entry name" value="Amidase"/>
    <property type="match status" value="1"/>
</dbReference>
<dbReference type="Proteomes" id="UP000254720">
    <property type="component" value="Unassembled WGS sequence"/>
</dbReference>
<feature type="domain" description="Amidase" evidence="1">
    <location>
        <begin position="21"/>
        <end position="391"/>
    </location>
</feature>
<accession>A0A370GYB3</accession>
<dbReference type="PANTHER" id="PTHR46310:SF7">
    <property type="entry name" value="AMIDASE 1"/>
    <property type="match status" value="1"/>
</dbReference>
<dbReference type="NCBIfam" id="NF006169">
    <property type="entry name" value="PRK08310.1"/>
    <property type="match status" value="1"/>
</dbReference>
<dbReference type="EMBL" id="QQAX01000002">
    <property type="protein sequence ID" value="RDI48638.1"/>
    <property type="molecule type" value="Genomic_DNA"/>
</dbReference>
<dbReference type="RefSeq" id="WP_114833444.1">
    <property type="nucleotide sequence ID" value="NZ_LR699114.1"/>
</dbReference>
<proteinExistence type="predicted"/>
<dbReference type="SUPFAM" id="SSF75304">
    <property type="entry name" value="Amidase signature (AS) enzymes"/>
    <property type="match status" value="1"/>
</dbReference>
<organism evidence="2 3">
    <name type="scientific">Aquicella lusitana</name>
    <dbReference type="NCBI Taxonomy" id="254246"/>
    <lineage>
        <taxon>Bacteria</taxon>
        <taxon>Pseudomonadati</taxon>
        <taxon>Pseudomonadota</taxon>
        <taxon>Gammaproteobacteria</taxon>
        <taxon>Legionellales</taxon>
        <taxon>Coxiellaceae</taxon>
        <taxon>Aquicella</taxon>
    </lineage>
</organism>
<comment type="caution">
    <text evidence="2">The sequence shown here is derived from an EMBL/GenBank/DDBJ whole genome shotgun (WGS) entry which is preliminary data.</text>
</comment>
<dbReference type="AlphaFoldDB" id="A0A370GYB3"/>
<dbReference type="Gene3D" id="3.90.1300.10">
    <property type="entry name" value="Amidase signature (AS) domain"/>
    <property type="match status" value="1"/>
</dbReference>
<protein>
    <submittedName>
        <fullName evidence="2">Amidase</fullName>
    </submittedName>
</protein>
<gene>
    <name evidence="2" type="ORF">C8D86_10266</name>
</gene>
<keyword evidence="3" id="KW-1185">Reference proteome</keyword>
<reference evidence="2 3" key="1">
    <citation type="submission" date="2018-07" db="EMBL/GenBank/DDBJ databases">
        <title>Genomic Encyclopedia of Type Strains, Phase IV (KMG-IV): sequencing the most valuable type-strain genomes for metagenomic binning, comparative biology and taxonomic classification.</title>
        <authorList>
            <person name="Goeker M."/>
        </authorList>
    </citation>
    <scope>NUCLEOTIDE SEQUENCE [LARGE SCALE GENOMIC DNA]</scope>
    <source>
        <strain evidence="2 3">DSM 16500</strain>
    </source>
</reference>
<dbReference type="PANTHER" id="PTHR46310">
    <property type="entry name" value="AMIDASE 1"/>
    <property type="match status" value="1"/>
</dbReference>
<dbReference type="InterPro" id="IPR023631">
    <property type="entry name" value="Amidase_dom"/>
</dbReference>
<evidence type="ECO:0000259" key="1">
    <source>
        <dbReference type="Pfam" id="PF01425"/>
    </source>
</evidence>
<dbReference type="OrthoDB" id="8872210at2"/>
<name>A0A370GYB3_9COXI</name>
<evidence type="ECO:0000313" key="2">
    <source>
        <dbReference type="EMBL" id="RDI48638.1"/>
    </source>
</evidence>